<dbReference type="AlphaFoldDB" id="A0AAV7XFS4"/>
<evidence type="ECO:0008006" key="11">
    <source>
        <dbReference type="Google" id="ProtNLM"/>
    </source>
</evidence>
<dbReference type="GO" id="GO:0005886">
    <property type="term" value="C:plasma membrane"/>
    <property type="evidence" value="ECO:0007669"/>
    <property type="project" value="UniProtKB-SubCell"/>
</dbReference>
<evidence type="ECO:0000313" key="9">
    <source>
        <dbReference type="EMBL" id="KAJ1523413.1"/>
    </source>
</evidence>
<evidence type="ECO:0000256" key="7">
    <source>
        <dbReference type="ARBA" id="ARBA00023170"/>
    </source>
</evidence>
<evidence type="ECO:0000313" key="10">
    <source>
        <dbReference type="Proteomes" id="UP001075354"/>
    </source>
</evidence>
<name>A0AAV7XFS4_9NEOP</name>
<keyword evidence="5 8" id="KW-1133">Transmembrane helix</keyword>
<organism evidence="9 10">
    <name type="scientific">Megalurothrips usitatus</name>
    <name type="common">bean blossom thrips</name>
    <dbReference type="NCBI Taxonomy" id="439358"/>
    <lineage>
        <taxon>Eukaryota</taxon>
        <taxon>Metazoa</taxon>
        <taxon>Ecdysozoa</taxon>
        <taxon>Arthropoda</taxon>
        <taxon>Hexapoda</taxon>
        <taxon>Insecta</taxon>
        <taxon>Pterygota</taxon>
        <taxon>Neoptera</taxon>
        <taxon>Paraneoptera</taxon>
        <taxon>Thysanoptera</taxon>
        <taxon>Terebrantia</taxon>
        <taxon>Thripoidea</taxon>
        <taxon>Thripidae</taxon>
        <taxon>Megalurothrips</taxon>
    </lineage>
</organism>
<evidence type="ECO:0000256" key="6">
    <source>
        <dbReference type="ARBA" id="ARBA00023136"/>
    </source>
</evidence>
<proteinExistence type="inferred from homology"/>
<comment type="subcellular location">
    <subcellularLocation>
        <location evidence="1">Cell membrane</location>
        <topology evidence="1">Multi-pass membrane protein</topology>
    </subcellularLocation>
</comment>
<feature type="transmembrane region" description="Helical" evidence="8">
    <location>
        <begin position="199"/>
        <end position="218"/>
    </location>
</feature>
<feature type="transmembrane region" description="Helical" evidence="8">
    <location>
        <begin position="298"/>
        <end position="318"/>
    </location>
</feature>
<gene>
    <name evidence="9" type="ORF">ONE63_001277</name>
</gene>
<reference evidence="9" key="1">
    <citation type="submission" date="2022-12" db="EMBL/GenBank/DDBJ databases">
        <title>Chromosome-level genome assembly of the bean flower thrips Megalurothrips usitatus.</title>
        <authorList>
            <person name="Ma L."/>
            <person name="Liu Q."/>
            <person name="Li H."/>
            <person name="Cai W."/>
        </authorList>
    </citation>
    <scope>NUCLEOTIDE SEQUENCE</scope>
    <source>
        <strain evidence="9">Cailab_2022a</strain>
    </source>
</reference>
<feature type="transmembrane region" description="Helical" evidence="8">
    <location>
        <begin position="133"/>
        <end position="152"/>
    </location>
</feature>
<keyword evidence="4 8" id="KW-0812">Transmembrane</keyword>
<keyword evidence="7" id="KW-0675">Receptor</keyword>
<dbReference type="EMBL" id="JAPTSV010000010">
    <property type="protein sequence ID" value="KAJ1523413.1"/>
    <property type="molecule type" value="Genomic_DNA"/>
</dbReference>
<evidence type="ECO:0000256" key="8">
    <source>
        <dbReference type="SAM" id="Phobius"/>
    </source>
</evidence>
<evidence type="ECO:0000256" key="1">
    <source>
        <dbReference type="ARBA" id="ARBA00004651"/>
    </source>
</evidence>
<feature type="transmembrane region" description="Helical" evidence="8">
    <location>
        <begin position="12"/>
        <end position="32"/>
    </location>
</feature>
<comment type="caution">
    <text evidence="9">The sequence shown here is derived from an EMBL/GenBank/DDBJ whole genome shotgun (WGS) entry which is preliminary data.</text>
</comment>
<evidence type="ECO:0000256" key="5">
    <source>
        <dbReference type="ARBA" id="ARBA00022989"/>
    </source>
</evidence>
<evidence type="ECO:0000256" key="4">
    <source>
        <dbReference type="ARBA" id="ARBA00022692"/>
    </source>
</evidence>
<dbReference type="PANTHER" id="PTHR21421:SF29">
    <property type="entry name" value="GUSTATORY RECEPTOR 5A FOR TREHALOSE-RELATED"/>
    <property type="match status" value="1"/>
</dbReference>
<dbReference type="Pfam" id="PF06151">
    <property type="entry name" value="Trehalose_recp"/>
    <property type="match status" value="1"/>
</dbReference>
<dbReference type="Proteomes" id="UP001075354">
    <property type="component" value="Chromosome 10"/>
</dbReference>
<evidence type="ECO:0000256" key="3">
    <source>
        <dbReference type="ARBA" id="ARBA00022475"/>
    </source>
</evidence>
<dbReference type="InterPro" id="IPR009318">
    <property type="entry name" value="Gustatory_rcpt"/>
</dbReference>
<protein>
    <recommendedName>
        <fullName evidence="11">Gustatory receptor</fullName>
    </recommendedName>
</protein>
<evidence type="ECO:0000256" key="2">
    <source>
        <dbReference type="ARBA" id="ARBA00005327"/>
    </source>
</evidence>
<keyword evidence="3" id="KW-1003">Cell membrane</keyword>
<feature type="transmembrane region" description="Helical" evidence="8">
    <location>
        <begin position="230"/>
        <end position="251"/>
    </location>
</feature>
<keyword evidence="10" id="KW-1185">Reference proteome</keyword>
<sequence>MVVTSLQESETLHFKGNMGAHACAVSIALLYLRLARRWRPFSLLFLRIEDAVEDDAQDAVVAGTEVRMRRVTLIVFGCALFEHSFDRISLVTSIMKVNHYESLRALLDDSLFQRPFAEAFTTAFTHATATIMAFLYIFNDAFVILVSVYISMRVESFNGHLDPVLTKKKDVTFWERARRSYDDLAKLTRDADSYINTNIFVSFVQNFFFICFQLLYFLRSITDEGLLRNTFRIFSFSYVLVRTYMISYFAAGINDHSKLARTKLFSVSSRSYCREVHRFLQQAANDEMAVTGCNFFRITRAFILTVAGTIVTYEVILLQINPH</sequence>
<accession>A0AAV7XFS4</accession>
<keyword evidence="6 8" id="KW-0472">Membrane</keyword>
<dbReference type="PANTHER" id="PTHR21421">
    <property type="entry name" value="GUSTATORY RECEPTOR"/>
    <property type="match status" value="1"/>
</dbReference>
<dbReference type="GO" id="GO:0008527">
    <property type="term" value="F:taste receptor activity"/>
    <property type="evidence" value="ECO:0007669"/>
    <property type="project" value="InterPro"/>
</dbReference>
<dbReference type="GO" id="GO:0050916">
    <property type="term" value="P:sensory perception of sweet taste"/>
    <property type="evidence" value="ECO:0007669"/>
    <property type="project" value="UniProtKB-ARBA"/>
</dbReference>
<comment type="similarity">
    <text evidence="2">Belongs to the insect chemoreceptor superfamily. Gustatory receptor (GR) family. Gr5a subfamily.</text>
</comment>